<proteinExistence type="predicted"/>
<dbReference type="GO" id="GO:0005634">
    <property type="term" value="C:nucleus"/>
    <property type="evidence" value="ECO:0007669"/>
    <property type="project" value="TreeGrafter"/>
</dbReference>
<keyword evidence="3" id="KW-1185">Reference proteome</keyword>
<protein>
    <recommendedName>
        <fullName evidence="4">CS domain-containing protein</fullName>
    </recommendedName>
</protein>
<dbReference type="InterPro" id="IPR010770">
    <property type="entry name" value="Ecd"/>
</dbReference>
<dbReference type="Proteomes" id="UP001311799">
    <property type="component" value="Unassembled WGS sequence"/>
</dbReference>
<sequence>MNCPTDIDEGKDDLFRRIFEFQKCGYEEDYDSEGVLELRFFFLGKDDKMNKNTSFEIYEKMLELGVLEYNWDTVPFSVSFERLEDIECVKFSIDVSQNYLDEWYVIYLGIKVTEKISDLALSVSNESGDSILVHLADKLPRWIRPYNSKNRCFALNGRIYLIDHKLYDMSGKFMKIELSSALKKLNDMNIQEKKLMNDAQVCEDEYTDLFMKKYELISRINEKEKRHNFNVILPIKVAEMILKFHYLISVSLKHLFEYGNDTLEIRELERENDLNSELMNIFYPNNLVRVRICITRPQYSKLFNEGILIKTPVAFSKKSWMNIVSKMYTDDTKKLEREVLFGRLITFGLYIAYMRNPRHSLSIFCWTYSNNDYWCLVDKKKIKSYFISFSKECGFCTFNRENGDIINSHNFQDLWKKFVLLKENDENILNKLFSNNNNNIDDSTEWLNNNEYAKSIIEDVQLAYSYGSKHRSESNSSNFKLKESFSDFLKKESYLEEIDSHTYDEDSNSNKSDFCHDESEGENDELTDYSLDASIDEDELEEFQVSMKQMDEELRRTLKTTVPVLGAEEGEEFVEKVYRDTLNIEKTLGILGPASILNKY</sequence>
<evidence type="ECO:0000313" key="2">
    <source>
        <dbReference type="EMBL" id="KAK6590356.1"/>
    </source>
</evidence>
<accession>A0AAV9Y6P1</accession>
<gene>
    <name evidence="2" type="ORF">RS030_162546</name>
</gene>
<dbReference type="EMBL" id="JAWDEY010000007">
    <property type="protein sequence ID" value="KAK6590356.1"/>
    <property type="molecule type" value="Genomic_DNA"/>
</dbReference>
<dbReference type="Pfam" id="PF07093">
    <property type="entry name" value="SGT1"/>
    <property type="match status" value="1"/>
</dbReference>
<dbReference type="PANTHER" id="PTHR13060:SF0">
    <property type="entry name" value="PROTEIN ECDYSONELESS HOMOLOG"/>
    <property type="match status" value="1"/>
</dbReference>
<reference evidence="2 3" key="1">
    <citation type="submission" date="2023-10" db="EMBL/GenBank/DDBJ databases">
        <title>Comparative genomics analysis reveals potential genetic determinants of host preference in Cryptosporidium xiaoi.</title>
        <authorList>
            <person name="Xiao L."/>
            <person name="Li J."/>
        </authorList>
    </citation>
    <scope>NUCLEOTIDE SEQUENCE [LARGE SCALE GENOMIC DNA]</scope>
    <source>
        <strain evidence="2 3">52996</strain>
    </source>
</reference>
<dbReference type="PANTHER" id="PTHR13060">
    <property type="entry name" value="SGT1 PROTEIN HSGT1 SUPPRESSOR OF GCR2"/>
    <property type="match status" value="1"/>
</dbReference>
<organism evidence="2 3">
    <name type="scientific">Cryptosporidium xiaoi</name>
    <dbReference type="NCBI Taxonomy" id="659607"/>
    <lineage>
        <taxon>Eukaryota</taxon>
        <taxon>Sar</taxon>
        <taxon>Alveolata</taxon>
        <taxon>Apicomplexa</taxon>
        <taxon>Conoidasida</taxon>
        <taxon>Coccidia</taxon>
        <taxon>Eucoccidiorida</taxon>
        <taxon>Eimeriorina</taxon>
        <taxon>Cryptosporidiidae</taxon>
        <taxon>Cryptosporidium</taxon>
    </lineage>
</organism>
<evidence type="ECO:0008006" key="4">
    <source>
        <dbReference type="Google" id="ProtNLM"/>
    </source>
</evidence>
<feature type="region of interest" description="Disordered" evidence="1">
    <location>
        <begin position="500"/>
        <end position="526"/>
    </location>
</feature>
<dbReference type="AlphaFoldDB" id="A0AAV9Y6P1"/>
<name>A0AAV9Y6P1_9CRYT</name>
<comment type="caution">
    <text evidence="2">The sequence shown here is derived from an EMBL/GenBank/DDBJ whole genome shotgun (WGS) entry which is preliminary data.</text>
</comment>
<evidence type="ECO:0000313" key="3">
    <source>
        <dbReference type="Proteomes" id="UP001311799"/>
    </source>
</evidence>
<evidence type="ECO:0000256" key="1">
    <source>
        <dbReference type="SAM" id="MobiDB-lite"/>
    </source>
</evidence>